<reference evidence="4" key="1">
    <citation type="journal article" date="2023" name="G3 (Bethesda)">
        <title>Whole genome assemblies of Zophobas morio and Tenebrio molitor.</title>
        <authorList>
            <person name="Kaur S."/>
            <person name="Stinson S.A."/>
            <person name="diCenzo G.C."/>
        </authorList>
    </citation>
    <scope>NUCLEOTIDE SEQUENCE</scope>
    <source>
        <strain evidence="4">QUZm001</strain>
    </source>
</reference>
<evidence type="ECO:0000313" key="4">
    <source>
        <dbReference type="EMBL" id="KAJ3643017.1"/>
    </source>
</evidence>
<comment type="caution">
    <text evidence="4">The sequence shown here is derived from an EMBL/GenBank/DDBJ whole genome shotgun (WGS) entry which is preliminary data.</text>
</comment>
<proteinExistence type="predicted"/>
<gene>
    <name evidence="4" type="ORF">Zmor_025757</name>
</gene>
<accession>A0AA38HUS6</accession>
<dbReference type="Pfam" id="PF00560">
    <property type="entry name" value="LRR_1"/>
    <property type="match status" value="1"/>
</dbReference>
<evidence type="ECO:0000256" key="2">
    <source>
        <dbReference type="ARBA" id="ARBA00022737"/>
    </source>
</evidence>
<dbReference type="Proteomes" id="UP001168821">
    <property type="component" value="Unassembled WGS sequence"/>
</dbReference>
<feature type="transmembrane region" description="Helical" evidence="3">
    <location>
        <begin position="428"/>
        <end position="449"/>
    </location>
</feature>
<protein>
    <submittedName>
        <fullName evidence="4">Uncharacterized protein</fullName>
    </submittedName>
</protein>
<keyword evidence="3" id="KW-0472">Membrane</keyword>
<keyword evidence="2" id="KW-0677">Repeat</keyword>
<keyword evidence="5" id="KW-1185">Reference proteome</keyword>
<dbReference type="InterPro" id="IPR032675">
    <property type="entry name" value="LRR_dom_sf"/>
</dbReference>
<keyword evidence="3" id="KW-0812">Transmembrane</keyword>
<dbReference type="Gene3D" id="3.80.10.10">
    <property type="entry name" value="Ribonuclease Inhibitor"/>
    <property type="match status" value="1"/>
</dbReference>
<dbReference type="PROSITE" id="PS51450">
    <property type="entry name" value="LRR"/>
    <property type="match status" value="2"/>
</dbReference>
<evidence type="ECO:0000313" key="5">
    <source>
        <dbReference type="Proteomes" id="UP001168821"/>
    </source>
</evidence>
<keyword evidence="3" id="KW-1133">Transmembrane helix</keyword>
<name>A0AA38HUS6_9CUCU</name>
<dbReference type="Pfam" id="PF13855">
    <property type="entry name" value="LRR_8"/>
    <property type="match status" value="1"/>
</dbReference>
<organism evidence="4 5">
    <name type="scientific">Zophobas morio</name>
    <dbReference type="NCBI Taxonomy" id="2755281"/>
    <lineage>
        <taxon>Eukaryota</taxon>
        <taxon>Metazoa</taxon>
        <taxon>Ecdysozoa</taxon>
        <taxon>Arthropoda</taxon>
        <taxon>Hexapoda</taxon>
        <taxon>Insecta</taxon>
        <taxon>Pterygota</taxon>
        <taxon>Neoptera</taxon>
        <taxon>Endopterygota</taxon>
        <taxon>Coleoptera</taxon>
        <taxon>Polyphaga</taxon>
        <taxon>Cucujiformia</taxon>
        <taxon>Tenebrionidae</taxon>
        <taxon>Zophobas</taxon>
    </lineage>
</organism>
<dbReference type="PANTHER" id="PTHR24366:SF96">
    <property type="entry name" value="LEUCINE RICH REPEAT CONTAINING 53"/>
    <property type="match status" value="1"/>
</dbReference>
<dbReference type="EMBL" id="JALNTZ010000008">
    <property type="protein sequence ID" value="KAJ3643017.1"/>
    <property type="molecule type" value="Genomic_DNA"/>
</dbReference>
<dbReference type="SMART" id="SM00365">
    <property type="entry name" value="LRR_SD22"/>
    <property type="match status" value="3"/>
</dbReference>
<evidence type="ECO:0000256" key="3">
    <source>
        <dbReference type="SAM" id="Phobius"/>
    </source>
</evidence>
<evidence type="ECO:0000256" key="1">
    <source>
        <dbReference type="ARBA" id="ARBA00022614"/>
    </source>
</evidence>
<sequence>MAEIATNFPPQTYSSSFFLNSLTDEEKNVVGGGSDGTKRSDNTPLLDCFISTMTRWAVFVIIVSIVCTHHVTEAMECAIPHEQKTRFFDTIEHYQGNKIPFSPLRGNWEGSNVEFTFNSIDKLSKNNFISEDSHSIISLKLSGKQIKEVHEGAFISLTCLRQLHLDHNNITTKLTRNVFQNLEKLEVLDLSSNRIEILKDLTFSDLLNLQTLNLSNNRIKTVEVLAFTNLTRLEYLNLGRNFIRTVFDELFEPVPNLGTLILSWNKLWDASPEKWHGLGKLQHLELAGNSLNRFDPSYNFSFFAVKSLNLSFNSLSMLNTVAIRRHLPQLEVLDLNNNPWFCNDLEAIIRDLNDSKVKFPSMNFSTVSVHGIACSEVSRFSSVGTTEGVTATTVKNNVTWVSKDELERYVERKIKHSNEGLNNSIQSLRAFAIFAFALLCVFIVFEILYRTNICGVIISKLKGGNELYVDDNNIENFRLLHR</sequence>
<dbReference type="InterPro" id="IPR001611">
    <property type="entry name" value="Leu-rich_rpt"/>
</dbReference>
<dbReference type="SUPFAM" id="SSF52058">
    <property type="entry name" value="L domain-like"/>
    <property type="match status" value="1"/>
</dbReference>
<dbReference type="AlphaFoldDB" id="A0AA38HUS6"/>
<dbReference type="InterPro" id="IPR003591">
    <property type="entry name" value="Leu-rich_rpt_typical-subtyp"/>
</dbReference>
<dbReference type="SMART" id="SM00369">
    <property type="entry name" value="LRR_TYP"/>
    <property type="match status" value="7"/>
</dbReference>
<keyword evidence="1" id="KW-0433">Leucine-rich repeat</keyword>
<dbReference type="PANTHER" id="PTHR24366">
    <property type="entry name" value="IG(IMMUNOGLOBULIN) AND LRR(LEUCINE RICH REPEAT) DOMAINS"/>
    <property type="match status" value="1"/>
</dbReference>